<sequence length="1012" mass="110114">MRTLSKSSAKAKSFRSLPPRSSVGDLVKLSAGDKVPADGILIQETDFACDESTLTGESIDVIKMSAWNQTADAQGSSRGVSGSNQPRVSADADVVVLSGTMVTSGFGIMLTLAVGMHSVWGQLLASLRPEPAETPLQTRLNRLAKRIGYIGLSLALTVFIVLWIRWLVQSIQRGSWKVMELASSLTAAIAIAVVAIPEGLPLAVVLSLAFAMRQMMKEQILVRRLEACETMGSATQLNVDKTGTMTWNQLKVIDAAVPGGSLSDLLEPGALSPSFRQILATSIALNSQADIHEQRNGTIQYIGNRTEGALLELLMRLGFSYRDLRTAYPLSRVYLFDSSRKQMCSIQPLTSDGQVMRIHVKGAPEQLLQRCVMEMDCHTGELSRISWKHRYRYESELEQFAGRGLRTLLVAFWDWHPPRCWRPEQVEAPETELILLGIFGMADTLRPDTAGAIHQLQQAGVSVRMVTGDNSQTATQVAQRAHLLPPGPLTDALVWEASAFRNLAPEVQQQVAKDLRVLARATPADKLALVRLLKAAGEVVAVTGDGSNDAPALREADVGFGMGIMGTELAKEASDIVLLDDRLGSIVAAVLWGRNVLENIRKFLQFQLTVNVVAVLLDLFSACAGQTLPLSTVPLLWVNVVMDSFGALALATEPPRPALLQQQPEGRHAPLVTPAMIRNMVGIALYQLVVTLTLLFAAVSLFQIPCFAIPITSDPCGGQALQRNGLIFNTFVFMQLVSELNSRRLAERHIFQGIGRARLFMVIVLGSAIVQVVLVEVVGRTAIGQSIGIVHLTGAQWGASLIIAALELPVGYLIRWWPLAWVPDPFSVWHVICSAIGRQPALSSFEGGLDETMSAAVEHIPASAQPEIPVLATSTGLAASYRTQRADGYEALPDESPTTASGIVAEALDRRASYRRRFRVFVHATVALQRMDVSAFVREKARIQDDNKHTSLLFRPPTKHSLRSRLWAIVGALRMQKIIVRGHSETASASRAMDLLGGQASPSSFVLHQKQT</sequence>
<feature type="domain" description="P-type ATPase A" evidence="14">
    <location>
        <begin position="23"/>
        <end position="126"/>
    </location>
</feature>
<accession>A0A7J7IMH6</accession>
<dbReference type="SFLD" id="SFLDG00002">
    <property type="entry name" value="C1.7:_P-type_atpase_like"/>
    <property type="match status" value="1"/>
</dbReference>
<dbReference type="PRINTS" id="PR00120">
    <property type="entry name" value="HATPASE"/>
</dbReference>
<name>A0A7J7IMH6_9RHOD</name>
<comment type="caution">
    <text evidence="12">Lacks conserved residue(s) required for the propagation of feature annotation.</text>
</comment>
<evidence type="ECO:0000313" key="16">
    <source>
        <dbReference type="EMBL" id="KAF6003940.1"/>
    </source>
</evidence>
<keyword evidence="2 12" id="KW-0813">Transport</keyword>
<comment type="subcellular location">
    <subcellularLocation>
        <location evidence="1">Endomembrane system</location>
        <topology evidence="1">Multi-pass membrane protein</topology>
    </subcellularLocation>
    <subcellularLocation>
        <location evidence="12">Membrane</location>
        <topology evidence="12">Multi-pass membrane protein</topology>
    </subcellularLocation>
</comment>
<feature type="transmembrane region" description="Helical" evidence="12">
    <location>
        <begin position="759"/>
        <end position="783"/>
    </location>
</feature>
<feature type="domain" description="Cation-transporting P-type ATPase C-terminal" evidence="15">
    <location>
        <begin position="628"/>
        <end position="817"/>
    </location>
</feature>
<dbReference type="GO" id="GO:0012505">
    <property type="term" value="C:endomembrane system"/>
    <property type="evidence" value="ECO:0007669"/>
    <property type="project" value="UniProtKB-SubCell"/>
</dbReference>
<keyword evidence="10 12" id="KW-0406">Ion transport</keyword>
<dbReference type="InterPro" id="IPR001757">
    <property type="entry name" value="P_typ_ATPase"/>
</dbReference>
<dbReference type="Pfam" id="PF00689">
    <property type="entry name" value="Cation_ATPase_C"/>
    <property type="match status" value="1"/>
</dbReference>
<dbReference type="AlphaFoldDB" id="A0A7J7IMH6"/>
<dbReference type="Gene3D" id="3.40.50.1000">
    <property type="entry name" value="HAD superfamily/HAD-like"/>
    <property type="match status" value="1"/>
</dbReference>
<feature type="transmembrane region" description="Helical" evidence="12">
    <location>
        <begin position="147"/>
        <end position="168"/>
    </location>
</feature>
<evidence type="ECO:0000259" key="14">
    <source>
        <dbReference type="Pfam" id="PF00122"/>
    </source>
</evidence>
<evidence type="ECO:0000256" key="10">
    <source>
        <dbReference type="ARBA" id="ARBA00023065"/>
    </source>
</evidence>
<dbReference type="NCBIfam" id="TIGR01517">
    <property type="entry name" value="ATPase-IIB_Ca"/>
    <property type="match status" value="1"/>
</dbReference>
<protein>
    <recommendedName>
        <fullName evidence="12">Calcium-transporting ATPase</fullName>
        <ecNumber evidence="12">7.2.2.10</ecNumber>
    </recommendedName>
</protein>
<dbReference type="InterPro" id="IPR008250">
    <property type="entry name" value="ATPase_P-typ_transduc_dom_A_sf"/>
</dbReference>
<gene>
    <name evidence="16" type="primary">CA-3</name>
    <name evidence="16" type="ORF">F1559_004167</name>
</gene>
<dbReference type="EMBL" id="VWRR01000005">
    <property type="protein sequence ID" value="KAF6003940.1"/>
    <property type="molecule type" value="Genomic_DNA"/>
</dbReference>
<dbReference type="GO" id="GO:0046872">
    <property type="term" value="F:metal ion binding"/>
    <property type="evidence" value="ECO:0007669"/>
    <property type="project" value="UniProtKB-KW"/>
</dbReference>
<reference evidence="16 17" key="1">
    <citation type="journal article" date="2020" name="J. Phycol.">
        <title>Comparative genome analysis reveals Cyanidiococcus gen. nov., a new extremophilic red algal genus sister to Cyanidioschyzon (Cyanidioschyzonaceae, Rhodophyta).</title>
        <authorList>
            <person name="Liu S.-L."/>
            <person name="Chiang Y.-R."/>
            <person name="Yoon H.S."/>
            <person name="Fu H.-Y."/>
        </authorList>
    </citation>
    <scope>NUCLEOTIDE SEQUENCE [LARGE SCALE GENOMIC DNA]</scope>
    <source>
        <strain evidence="16 17">THAL066</strain>
    </source>
</reference>
<evidence type="ECO:0000256" key="5">
    <source>
        <dbReference type="ARBA" id="ARBA00022741"/>
    </source>
</evidence>
<dbReference type="InterPro" id="IPR036412">
    <property type="entry name" value="HAD-like_sf"/>
</dbReference>
<dbReference type="InterPro" id="IPR006068">
    <property type="entry name" value="ATPase_P-typ_cation-transptr_C"/>
</dbReference>
<dbReference type="SUPFAM" id="SSF81660">
    <property type="entry name" value="Metal cation-transporting ATPase, ATP-binding domain N"/>
    <property type="match status" value="1"/>
</dbReference>
<dbReference type="Pfam" id="PF13246">
    <property type="entry name" value="Cation_ATPase"/>
    <property type="match status" value="1"/>
</dbReference>
<dbReference type="SUPFAM" id="SSF81665">
    <property type="entry name" value="Calcium ATPase, transmembrane domain M"/>
    <property type="match status" value="1"/>
</dbReference>
<feature type="transmembrane region" description="Helical" evidence="12">
    <location>
        <begin position="683"/>
        <end position="704"/>
    </location>
</feature>
<feature type="transmembrane region" description="Helical" evidence="12">
    <location>
        <begin position="188"/>
        <end position="211"/>
    </location>
</feature>
<keyword evidence="17" id="KW-1185">Reference proteome</keyword>
<keyword evidence="11 12" id="KW-0472">Membrane</keyword>
<dbReference type="EC" id="7.2.2.10" evidence="12"/>
<evidence type="ECO:0000256" key="4">
    <source>
        <dbReference type="ARBA" id="ARBA00022723"/>
    </source>
</evidence>
<feature type="region of interest" description="Disordered" evidence="13">
    <location>
        <begin position="1"/>
        <end position="20"/>
    </location>
</feature>
<evidence type="ECO:0000256" key="9">
    <source>
        <dbReference type="ARBA" id="ARBA00022989"/>
    </source>
</evidence>
<proteinExistence type="inferred from homology"/>
<keyword evidence="12" id="KW-0106">Calcium</keyword>
<dbReference type="Gene3D" id="2.70.150.10">
    <property type="entry name" value="Calcium-transporting ATPase, cytoplasmic transduction domain A"/>
    <property type="match status" value="1"/>
</dbReference>
<evidence type="ECO:0000256" key="3">
    <source>
        <dbReference type="ARBA" id="ARBA00022692"/>
    </source>
</evidence>
<dbReference type="NCBIfam" id="TIGR01494">
    <property type="entry name" value="ATPase_P-type"/>
    <property type="match status" value="1"/>
</dbReference>
<dbReference type="InterPro" id="IPR023298">
    <property type="entry name" value="ATPase_P-typ_TM_dom_sf"/>
</dbReference>
<evidence type="ECO:0000256" key="13">
    <source>
        <dbReference type="SAM" id="MobiDB-lite"/>
    </source>
</evidence>
<dbReference type="InterPro" id="IPR044492">
    <property type="entry name" value="P_typ_ATPase_HD_dom"/>
</dbReference>
<dbReference type="InterPro" id="IPR018303">
    <property type="entry name" value="ATPase_P-typ_P_site"/>
</dbReference>
<keyword evidence="7" id="KW-0460">Magnesium</keyword>
<dbReference type="Gene3D" id="1.20.1110.10">
    <property type="entry name" value="Calcium-transporting ATPase, transmembrane domain"/>
    <property type="match status" value="1"/>
</dbReference>
<dbReference type="GO" id="GO:0005524">
    <property type="term" value="F:ATP binding"/>
    <property type="evidence" value="ECO:0007669"/>
    <property type="project" value="UniProtKB-KW"/>
</dbReference>
<keyword evidence="6 12" id="KW-0067">ATP-binding</keyword>
<dbReference type="Pfam" id="PF00122">
    <property type="entry name" value="E1-E2_ATPase"/>
    <property type="match status" value="1"/>
</dbReference>
<organism evidence="16 17">
    <name type="scientific">Cyanidiococcus yangmingshanensis</name>
    <dbReference type="NCBI Taxonomy" id="2690220"/>
    <lineage>
        <taxon>Eukaryota</taxon>
        <taxon>Rhodophyta</taxon>
        <taxon>Bangiophyceae</taxon>
        <taxon>Cyanidiales</taxon>
        <taxon>Cyanidiaceae</taxon>
        <taxon>Cyanidiococcus</taxon>
    </lineage>
</organism>
<dbReference type="PROSITE" id="PS00154">
    <property type="entry name" value="ATPASE_E1_E2"/>
    <property type="match status" value="1"/>
</dbReference>
<dbReference type="SUPFAM" id="SSF81653">
    <property type="entry name" value="Calcium ATPase, transduction domain A"/>
    <property type="match status" value="1"/>
</dbReference>
<evidence type="ECO:0000256" key="12">
    <source>
        <dbReference type="RuleBase" id="RU361146"/>
    </source>
</evidence>
<dbReference type="OrthoDB" id="3352408at2759"/>
<keyword evidence="5 12" id="KW-0547">Nucleotide-binding</keyword>
<comment type="caution">
    <text evidence="16">The sequence shown here is derived from an EMBL/GenBank/DDBJ whole genome shotgun (WGS) entry which is preliminary data.</text>
</comment>
<keyword evidence="4" id="KW-0479">Metal-binding</keyword>
<dbReference type="InterPro" id="IPR059000">
    <property type="entry name" value="ATPase_P-type_domA"/>
</dbReference>
<keyword evidence="3 12" id="KW-0812">Transmembrane</keyword>
<dbReference type="GO" id="GO:0005886">
    <property type="term" value="C:plasma membrane"/>
    <property type="evidence" value="ECO:0007669"/>
    <property type="project" value="TreeGrafter"/>
</dbReference>
<dbReference type="Proteomes" id="UP000530660">
    <property type="component" value="Unassembled WGS sequence"/>
</dbReference>
<dbReference type="PANTHER" id="PTHR24093">
    <property type="entry name" value="CATION TRANSPORTING ATPASE"/>
    <property type="match status" value="1"/>
</dbReference>
<dbReference type="PANTHER" id="PTHR24093:SF369">
    <property type="entry name" value="CALCIUM-TRANSPORTING ATPASE"/>
    <property type="match status" value="1"/>
</dbReference>
<evidence type="ECO:0000256" key="7">
    <source>
        <dbReference type="ARBA" id="ARBA00022842"/>
    </source>
</evidence>
<dbReference type="InterPro" id="IPR006408">
    <property type="entry name" value="P-type_ATPase_IIB"/>
</dbReference>
<dbReference type="GO" id="GO:0005388">
    <property type="term" value="F:P-type calcium transporter activity"/>
    <property type="evidence" value="ECO:0007669"/>
    <property type="project" value="UniProtKB-EC"/>
</dbReference>
<dbReference type="SFLD" id="SFLDS00003">
    <property type="entry name" value="Haloacid_Dehalogenase"/>
    <property type="match status" value="1"/>
</dbReference>
<evidence type="ECO:0000256" key="2">
    <source>
        <dbReference type="ARBA" id="ARBA00022448"/>
    </source>
</evidence>
<evidence type="ECO:0000256" key="11">
    <source>
        <dbReference type="ARBA" id="ARBA00023136"/>
    </source>
</evidence>
<evidence type="ECO:0000256" key="6">
    <source>
        <dbReference type="ARBA" id="ARBA00022840"/>
    </source>
</evidence>
<dbReference type="PRINTS" id="PR00119">
    <property type="entry name" value="CATATPASE"/>
</dbReference>
<comment type="similarity">
    <text evidence="12">Belongs to the cation transport ATPase (P-type) (TC 3.A.3) family.</text>
</comment>
<comment type="catalytic activity">
    <reaction evidence="12">
        <text>Ca(2+)(in) + ATP + H2O = Ca(2+)(out) + ADP + phosphate + H(+)</text>
        <dbReference type="Rhea" id="RHEA:18105"/>
        <dbReference type="ChEBI" id="CHEBI:15377"/>
        <dbReference type="ChEBI" id="CHEBI:15378"/>
        <dbReference type="ChEBI" id="CHEBI:29108"/>
        <dbReference type="ChEBI" id="CHEBI:30616"/>
        <dbReference type="ChEBI" id="CHEBI:43474"/>
        <dbReference type="ChEBI" id="CHEBI:456216"/>
        <dbReference type="EC" id="7.2.2.10"/>
    </reaction>
</comment>
<evidence type="ECO:0000259" key="15">
    <source>
        <dbReference type="Pfam" id="PF00689"/>
    </source>
</evidence>
<dbReference type="SFLD" id="SFLDF00027">
    <property type="entry name" value="p-type_atpase"/>
    <property type="match status" value="1"/>
</dbReference>
<dbReference type="SUPFAM" id="SSF56784">
    <property type="entry name" value="HAD-like"/>
    <property type="match status" value="1"/>
</dbReference>
<dbReference type="InterPro" id="IPR023214">
    <property type="entry name" value="HAD_sf"/>
</dbReference>
<comment type="function">
    <text evidence="12">Catalyzes the hydrolysis of ATP coupled with the transport of calcium.</text>
</comment>
<keyword evidence="12" id="KW-0109">Calcium transport</keyword>
<feature type="compositionally biased region" description="Low complexity" evidence="13">
    <location>
        <begin position="1"/>
        <end position="11"/>
    </location>
</feature>
<dbReference type="InterPro" id="IPR023299">
    <property type="entry name" value="ATPase_P-typ_cyto_dom_N"/>
</dbReference>
<dbReference type="Gene3D" id="3.40.1110.10">
    <property type="entry name" value="Calcium-transporting ATPase, cytoplasmic domain N"/>
    <property type="match status" value="1"/>
</dbReference>
<evidence type="ECO:0000256" key="1">
    <source>
        <dbReference type="ARBA" id="ARBA00004127"/>
    </source>
</evidence>
<keyword evidence="9 12" id="KW-1133">Transmembrane helix</keyword>
<dbReference type="GO" id="GO:0016887">
    <property type="term" value="F:ATP hydrolysis activity"/>
    <property type="evidence" value="ECO:0007669"/>
    <property type="project" value="InterPro"/>
</dbReference>
<keyword evidence="8" id="KW-1278">Translocase</keyword>
<evidence type="ECO:0000256" key="8">
    <source>
        <dbReference type="ARBA" id="ARBA00022967"/>
    </source>
</evidence>
<evidence type="ECO:0000313" key="17">
    <source>
        <dbReference type="Proteomes" id="UP000530660"/>
    </source>
</evidence>